<dbReference type="Pfam" id="PF00652">
    <property type="entry name" value="Ricin_B_lectin"/>
    <property type="match status" value="1"/>
</dbReference>
<dbReference type="PROSITE" id="PS51257">
    <property type="entry name" value="PROKAR_LIPOPROTEIN"/>
    <property type="match status" value="1"/>
</dbReference>
<organism evidence="2 3">
    <name type="scientific">Marinagarivorans cellulosilyticus</name>
    <dbReference type="NCBI Taxonomy" id="2721545"/>
    <lineage>
        <taxon>Bacteria</taxon>
        <taxon>Pseudomonadati</taxon>
        <taxon>Pseudomonadota</taxon>
        <taxon>Gammaproteobacteria</taxon>
        <taxon>Cellvibrionales</taxon>
        <taxon>Cellvibrionaceae</taxon>
        <taxon>Marinagarivorans</taxon>
    </lineage>
</organism>
<accession>A0AAN2BIH3</accession>
<reference evidence="2 3" key="1">
    <citation type="journal article" date="2022" name="IScience">
        <title>An ultrasensitive nanofiber-based assay for enzymatic hydrolysis and deep-sea microbial degradation of cellulose.</title>
        <authorList>
            <person name="Tsudome M."/>
            <person name="Tachioka M."/>
            <person name="Miyazaki M."/>
            <person name="Uchimura K."/>
            <person name="Tsuda M."/>
            <person name="Takaki Y."/>
            <person name="Deguchi S."/>
        </authorList>
    </citation>
    <scope>NUCLEOTIDE SEQUENCE [LARGE SCALE GENOMIC DNA]</scope>
    <source>
        <strain evidence="2 3">GE09</strain>
    </source>
</reference>
<dbReference type="PROSITE" id="PS50231">
    <property type="entry name" value="RICIN_B_LECTIN"/>
    <property type="match status" value="1"/>
</dbReference>
<sequence length="315" mass="34842">MKVYLAVAALLLVGCGQGDRGGVSLGDQRSSIVSSSSTSSSSSVESANFIVSSIGKCLNMDSLDYLDVSDEAKINSWDCAPKASNQRWFFSGEGEIRSTNGLCLGLGEAYLSGIEVIAKECSDADHQQWLYDEFTGAIKNIANEDYCLDIFANNLHLNGRVINIWPCTHGLNQRWTTADLKTIKIRSFTDERLFVNIQPSDSGRDLKVSSILEGWASALWVIEPSENSYRVRSLWKPDQFLHIQNGDLESGAIESGWSSARWLVVPQGEVGENAFLLRNVWKPDIYIGLNVDNYLVADEFSNLVDGSYIWISSED</sequence>
<proteinExistence type="predicted"/>
<name>A0AAN2BIH3_9GAMM</name>
<dbReference type="InterPro" id="IPR000772">
    <property type="entry name" value="Ricin_B_lectin"/>
</dbReference>
<dbReference type="EMBL" id="AP023086">
    <property type="protein sequence ID" value="BCD95942.1"/>
    <property type="molecule type" value="Genomic_DNA"/>
</dbReference>
<dbReference type="Proteomes" id="UP001320119">
    <property type="component" value="Chromosome"/>
</dbReference>
<evidence type="ECO:0000313" key="3">
    <source>
        <dbReference type="Proteomes" id="UP001320119"/>
    </source>
</evidence>
<gene>
    <name evidence="2" type="ORF">MARGE09_P0141</name>
</gene>
<dbReference type="InterPro" id="IPR035992">
    <property type="entry name" value="Ricin_B-like_lectins"/>
</dbReference>
<dbReference type="Gene3D" id="2.80.10.50">
    <property type="match status" value="2"/>
</dbReference>
<dbReference type="KEGG" id="marq:MARGE09_P0141"/>
<evidence type="ECO:0000259" key="1">
    <source>
        <dbReference type="SMART" id="SM00458"/>
    </source>
</evidence>
<dbReference type="RefSeq" id="WP_236985454.1">
    <property type="nucleotide sequence ID" value="NZ_AP023086.1"/>
</dbReference>
<dbReference type="CDD" id="cd23432">
    <property type="entry name" value="beta-trefoil_Ricin_EndoBetaGal-like"/>
    <property type="match status" value="1"/>
</dbReference>
<dbReference type="CDD" id="cd00161">
    <property type="entry name" value="beta-trefoil_Ricin-like"/>
    <property type="match status" value="1"/>
</dbReference>
<protein>
    <recommendedName>
        <fullName evidence="1">Ricin B lectin domain-containing protein</fullName>
    </recommendedName>
</protein>
<keyword evidence="3" id="KW-1185">Reference proteome</keyword>
<dbReference type="AlphaFoldDB" id="A0AAN2BIH3"/>
<feature type="domain" description="Ricin B lectin" evidence="1">
    <location>
        <begin position="45"/>
        <end position="178"/>
    </location>
</feature>
<dbReference type="SUPFAM" id="SSF50370">
    <property type="entry name" value="Ricin B-like lectins"/>
    <property type="match status" value="2"/>
</dbReference>
<evidence type="ECO:0000313" key="2">
    <source>
        <dbReference type="EMBL" id="BCD95942.1"/>
    </source>
</evidence>
<dbReference type="SMART" id="SM00458">
    <property type="entry name" value="RICIN"/>
    <property type="match status" value="1"/>
</dbReference>